<dbReference type="InterPro" id="IPR052708">
    <property type="entry name" value="PxpC"/>
</dbReference>
<evidence type="ECO:0000256" key="1">
    <source>
        <dbReference type="ARBA" id="ARBA00022741"/>
    </source>
</evidence>
<evidence type="ECO:0000256" key="2">
    <source>
        <dbReference type="ARBA" id="ARBA00022801"/>
    </source>
</evidence>
<dbReference type="EMBL" id="BTPE01000018">
    <property type="protein sequence ID" value="GMQ35396.1"/>
    <property type="molecule type" value="Genomic_DNA"/>
</dbReference>
<dbReference type="RefSeq" id="WP_338230221.1">
    <property type="nucleotide sequence ID" value="NZ_BTPE01000018.1"/>
</dbReference>
<dbReference type="InterPro" id="IPR029000">
    <property type="entry name" value="Cyclophilin-like_dom_sf"/>
</dbReference>
<gene>
    <name evidence="5" type="ORF">Ataiwa_36690</name>
</gene>
<keyword evidence="2" id="KW-0378">Hydrolase</keyword>
<dbReference type="SMART" id="SM00797">
    <property type="entry name" value="AHS2"/>
    <property type="match status" value="1"/>
</dbReference>
<dbReference type="PANTHER" id="PTHR43309">
    <property type="entry name" value="5-OXOPROLINASE SUBUNIT C"/>
    <property type="match status" value="1"/>
</dbReference>
<dbReference type="Gene3D" id="2.40.100.10">
    <property type="entry name" value="Cyclophilin-like"/>
    <property type="match status" value="1"/>
</dbReference>
<evidence type="ECO:0000259" key="4">
    <source>
        <dbReference type="SMART" id="SM00797"/>
    </source>
</evidence>
<dbReference type="Pfam" id="PF02626">
    <property type="entry name" value="CT_A_B"/>
    <property type="match status" value="1"/>
</dbReference>
<organism evidence="5 6">
    <name type="scientific">Algoriphagus taiwanensis</name>
    <dbReference type="NCBI Taxonomy" id="1445656"/>
    <lineage>
        <taxon>Bacteria</taxon>
        <taxon>Pseudomonadati</taxon>
        <taxon>Bacteroidota</taxon>
        <taxon>Cytophagia</taxon>
        <taxon>Cytophagales</taxon>
        <taxon>Cyclobacteriaceae</taxon>
        <taxon>Algoriphagus</taxon>
    </lineage>
</organism>
<name>A0ABQ6Q5E1_9BACT</name>
<keyword evidence="6" id="KW-1185">Reference proteome</keyword>
<feature type="domain" description="Carboxyltransferase" evidence="4">
    <location>
        <begin position="29"/>
        <end position="288"/>
    </location>
</feature>
<evidence type="ECO:0000313" key="5">
    <source>
        <dbReference type="EMBL" id="GMQ35396.1"/>
    </source>
</evidence>
<accession>A0ABQ6Q5E1</accession>
<proteinExistence type="predicted"/>
<keyword evidence="3" id="KW-0067">ATP-binding</keyword>
<evidence type="ECO:0000313" key="6">
    <source>
        <dbReference type="Proteomes" id="UP001307705"/>
    </source>
</evidence>
<dbReference type="PANTHER" id="PTHR43309:SF3">
    <property type="entry name" value="5-OXOPROLINASE SUBUNIT C"/>
    <property type="match status" value="1"/>
</dbReference>
<dbReference type="InterPro" id="IPR003778">
    <property type="entry name" value="CT_A_B"/>
</dbReference>
<sequence length="289" mass="31904">MSKSLATAHIIKTGPGTSIQDLGRIDYGKYGIPISGCMDAKSAHWVNLQLNNPSDSAVLEISQPGLVMSFSAPTFISIAGAQSQVKVNGKEIPNPSFIPIKTKDQLEIGQFITGARLYLGIKYGFKSQLELSSRSFYKEITPLAFFSKEGKISYWDEPSSSGILHSKAKWDHTWYETEELEVYTGPDWKLLDNEKKSYLLEHRFHISPLTNRMGAQLLETIENNLPELPTNPVFPGTVQLTSGGKVIILGQDAQVTGGYPRIFQLTDLAISILAQKKPGQVVRFSKVNG</sequence>
<keyword evidence="1" id="KW-0547">Nucleotide-binding</keyword>
<dbReference type="Proteomes" id="UP001307705">
    <property type="component" value="Unassembled WGS sequence"/>
</dbReference>
<comment type="caution">
    <text evidence="5">The sequence shown here is derived from an EMBL/GenBank/DDBJ whole genome shotgun (WGS) entry which is preliminary data.</text>
</comment>
<evidence type="ECO:0000256" key="3">
    <source>
        <dbReference type="ARBA" id="ARBA00022840"/>
    </source>
</evidence>
<reference evidence="5 6" key="1">
    <citation type="submission" date="2023-08" db="EMBL/GenBank/DDBJ databases">
        <title>Draft genome sequence of Algoriphagus taiwanensis.</title>
        <authorList>
            <person name="Takatani N."/>
            <person name="Hosokawa M."/>
            <person name="Sawabe T."/>
        </authorList>
    </citation>
    <scope>NUCLEOTIDE SEQUENCE [LARGE SCALE GENOMIC DNA]</scope>
    <source>
        <strain evidence="5 6">JCM 19755</strain>
    </source>
</reference>
<protein>
    <submittedName>
        <fullName evidence="5">Biotin-dependent carboxyltransferase family protein</fullName>
    </submittedName>
</protein>